<feature type="domain" description="DUF5979" evidence="9">
    <location>
        <begin position="695"/>
        <end position="798"/>
    </location>
</feature>
<gene>
    <name evidence="10" type="ORF">J4H85_11975</name>
</gene>
<feature type="region of interest" description="Disordered" evidence="6">
    <location>
        <begin position="1011"/>
        <end position="1034"/>
    </location>
</feature>
<accession>A0A939QF64</accession>
<evidence type="ECO:0000256" key="8">
    <source>
        <dbReference type="SAM" id="SignalP"/>
    </source>
</evidence>
<dbReference type="Pfam" id="PF19407">
    <property type="entry name" value="DUF5979"/>
    <property type="match status" value="6"/>
</dbReference>
<feature type="chain" id="PRO_5039609293" description="DUF5979 domain-containing protein" evidence="8">
    <location>
        <begin position="42"/>
        <end position="1071"/>
    </location>
</feature>
<keyword evidence="7" id="KW-1133">Transmembrane helix</keyword>
<evidence type="ECO:0000313" key="11">
    <source>
        <dbReference type="Proteomes" id="UP000668403"/>
    </source>
</evidence>
<feature type="region of interest" description="Disordered" evidence="6">
    <location>
        <begin position="277"/>
        <end position="299"/>
    </location>
</feature>
<evidence type="ECO:0000256" key="1">
    <source>
        <dbReference type="ARBA" id="ARBA00004191"/>
    </source>
</evidence>
<feature type="domain" description="DUF5979" evidence="9">
    <location>
        <begin position="366"/>
        <end position="439"/>
    </location>
</feature>
<feature type="domain" description="DUF5979" evidence="9">
    <location>
        <begin position="806"/>
        <end position="906"/>
    </location>
</feature>
<dbReference type="AlphaFoldDB" id="A0A939QF64"/>
<sequence>MKFRKEGSSQSSRKGLRALGAALAGLLAVTGIIAAPAAALAAPDASQVRIDDVSFENDTFNDWERQRLTVEWSIPAEAVAPVSLTLPLPEELHGRSDTFPMMGPDDQVAGECVVTETAITCTVDDAFIEANPYEVSGSFFIGVETRLDTRETVDKTFVFGDVTTNVTVNPSPNWCDENCEFGDFWGGKYGWYNKADDTIEWTVQVPAGENGIAAGQEIVVTDLLDEEDYELLVDGTYPRVLETSTLQYDRWGREGVSGWQVRTDGVEWSNGDLTATFDSREGRGSDWSNDIEPPTQGAQRGVDGSFYIVQWKVKALTGGELQANGDRVFRNSAEWSIDGNASNPTGGSATRYTSGGTVMSANYGRFAVTKELTGDTTLNPEFTVNYTVTEPGQEPADRSFTVRSGETFTSPEFFRGSVVELTEATPTDPENVDWAEPVFLDASGEPAETLTFAPGGNGTLGALTEIRLVNDAQLQTGSFSAQKSVVNTDDVPLADDLTFALDYSYPADAEKGFGAGSGTLELPISGDVVTSGDLPVGAEVTLTEANLPNVPGATWGDPIIDPTTLTIGETDEPITAQVTNTITQDTGGFSVTKSVSGDGTGLVPDDAVFTVAYAYPEINGFPAGSGEISFGAGETGTVDGLPAGATVTLAELEVTDPEGGTWGDPAFSESTFTVAKDTVVSIDLDNPISWNNGDFSVLKQVSGDGADLVPADAAFTVDYTYTLPDALGADPATGSGSLTVLNNGETVTSDPLPYGTQVEVTEATPVNTPGGTWTDATFDQASFTIGDETTLAVTLTNAIERDLGGFAVTKSVSGTGAGLVAADTEFTVNYSYPAGEWYDAGEGTLTVKNGETATVEGIPASAVVTLTEADPEDPTNGHWVSSSFTSGNIAVIEKNGVAGVKLENVVALGEGGFTVQKSIAGSGADLVDPGATFVVDYAYDAGIGFEAGSGQITVTADGTPVGVTGLPAGAEVRLSEEIPTGIAGGRWTSAAFSDDVIVVGQAETAEVSLTNTIDPVSPGTPEKPGEPGDRPGGGLVNTGAASLLWIGVAAALAALGGALVWRARRRTADAG</sequence>
<dbReference type="EMBL" id="JAGFBF010000005">
    <property type="protein sequence ID" value="MBO2990712.1"/>
    <property type="molecule type" value="Genomic_DNA"/>
</dbReference>
<keyword evidence="11" id="KW-1185">Reference proteome</keyword>
<name>A0A939QF64_9MICO</name>
<comment type="caution">
    <text evidence="10">The sequence shown here is derived from an EMBL/GenBank/DDBJ whole genome shotgun (WGS) entry which is preliminary data.</text>
</comment>
<feature type="domain" description="DUF5979" evidence="9">
    <location>
        <begin position="589"/>
        <end position="686"/>
    </location>
</feature>
<keyword evidence="2" id="KW-0134">Cell wall</keyword>
<keyword evidence="4 8" id="KW-0732">Signal</keyword>
<proteinExistence type="predicted"/>
<evidence type="ECO:0000313" key="10">
    <source>
        <dbReference type="EMBL" id="MBO2990712.1"/>
    </source>
</evidence>
<evidence type="ECO:0000256" key="5">
    <source>
        <dbReference type="ARBA" id="ARBA00023088"/>
    </source>
</evidence>
<comment type="subcellular location">
    <subcellularLocation>
        <location evidence="1">Secreted</location>
        <location evidence="1">Cell wall</location>
    </subcellularLocation>
</comment>
<feature type="transmembrane region" description="Helical" evidence="7">
    <location>
        <begin position="1043"/>
        <end position="1061"/>
    </location>
</feature>
<evidence type="ECO:0000259" key="9">
    <source>
        <dbReference type="Pfam" id="PF19407"/>
    </source>
</evidence>
<organism evidence="10 11">
    <name type="scientific">Leucobacter tardus</name>
    <dbReference type="NCBI Taxonomy" id="501483"/>
    <lineage>
        <taxon>Bacteria</taxon>
        <taxon>Bacillati</taxon>
        <taxon>Actinomycetota</taxon>
        <taxon>Actinomycetes</taxon>
        <taxon>Micrococcales</taxon>
        <taxon>Microbacteriaceae</taxon>
        <taxon>Leucobacter</taxon>
    </lineage>
</organism>
<dbReference type="SUPFAM" id="SSF49401">
    <property type="entry name" value="Bacterial adhesins"/>
    <property type="match status" value="1"/>
</dbReference>
<dbReference type="InterPro" id="IPR008966">
    <property type="entry name" value="Adhesion_dom_sf"/>
</dbReference>
<dbReference type="GO" id="GO:0007155">
    <property type="term" value="P:cell adhesion"/>
    <property type="evidence" value="ECO:0007669"/>
    <property type="project" value="InterPro"/>
</dbReference>
<evidence type="ECO:0000256" key="3">
    <source>
        <dbReference type="ARBA" id="ARBA00022525"/>
    </source>
</evidence>
<reference evidence="10" key="1">
    <citation type="submission" date="2021-03" db="EMBL/GenBank/DDBJ databases">
        <title>Leucobacter chromiisoli sp. nov., isolated from chromium-containing soil of chemical plant.</title>
        <authorList>
            <person name="Xu Z."/>
        </authorList>
    </citation>
    <scope>NUCLEOTIDE SEQUENCE</scope>
    <source>
        <strain evidence="10">K 70/01</strain>
    </source>
</reference>
<protein>
    <recommendedName>
        <fullName evidence="9">DUF5979 domain-containing protein</fullName>
    </recommendedName>
</protein>
<evidence type="ECO:0000256" key="2">
    <source>
        <dbReference type="ARBA" id="ARBA00022512"/>
    </source>
</evidence>
<evidence type="ECO:0000256" key="7">
    <source>
        <dbReference type="SAM" id="Phobius"/>
    </source>
</evidence>
<feature type="domain" description="DUF5979" evidence="9">
    <location>
        <begin position="481"/>
        <end position="583"/>
    </location>
</feature>
<evidence type="ECO:0000256" key="6">
    <source>
        <dbReference type="SAM" id="MobiDB-lite"/>
    </source>
</evidence>
<feature type="domain" description="DUF5979" evidence="9">
    <location>
        <begin position="913"/>
        <end position="1013"/>
    </location>
</feature>
<keyword evidence="7" id="KW-0812">Transmembrane</keyword>
<dbReference type="InterPro" id="IPR011252">
    <property type="entry name" value="Fibrogen-bd_dom1"/>
</dbReference>
<keyword evidence="3" id="KW-0964">Secreted</keyword>
<dbReference type="Proteomes" id="UP000668403">
    <property type="component" value="Unassembled WGS sequence"/>
</dbReference>
<evidence type="ECO:0000256" key="4">
    <source>
        <dbReference type="ARBA" id="ARBA00022729"/>
    </source>
</evidence>
<dbReference type="RefSeq" id="WP_208239921.1">
    <property type="nucleotide sequence ID" value="NZ_BAAAQU010000002.1"/>
</dbReference>
<dbReference type="InterPro" id="IPR046022">
    <property type="entry name" value="DUF5979"/>
</dbReference>
<keyword evidence="7" id="KW-0472">Membrane</keyword>
<feature type="signal peptide" evidence="8">
    <location>
        <begin position="1"/>
        <end position="41"/>
    </location>
</feature>
<keyword evidence="5" id="KW-0572">Peptidoglycan-anchor</keyword>
<dbReference type="Gene3D" id="2.60.40.1280">
    <property type="match status" value="1"/>
</dbReference>